<dbReference type="GO" id="GO:0031012">
    <property type="term" value="C:extracellular matrix"/>
    <property type="evidence" value="ECO:0007669"/>
    <property type="project" value="TreeGrafter"/>
</dbReference>
<feature type="region of interest" description="Disordered" evidence="1">
    <location>
        <begin position="726"/>
        <end position="870"/>
    </location>
</feature>
<feature type="region of interest" description="Disordered" evidence="1">
    <location>
        <begin position="58"/>
        <end position="144"/>
    </location>
</feature>
<dbReference type="Proteomes" id="UP000424527">
    <property type="component" value="Unassembled WGS sequence"/>
</dbReference>
<sequence>MQGAVVVVLLLLSCGSIQQMIFVSGDPTAAEQHCQDHSDTCSTLTDTQEVGTIDEVTIQPSNSSQDTTLQAVPTKLTPRLDPVSTASPLKSHPAPEDVDTKALVKTKADTDTEGSTNKEKPKPTNVSEEVNQGAETLNGNEHVSNLHPDILETMEKPWSTEGSIITRIPSLHIFQTAHQVHQPAKEGSRSEDASVLESVETAISSPDVEPENPTAPGVLSGGAETASTERSLSNGPQDSEFSTPSTLISGPITESGLVVSSMYPSSDGGVKEERQEASPLVITPLVSEDPPVKLLRQTEENVSLGRTATEGSAAPQTDPASNLTVFTPTLQSSEALSTRNMEDEMSNVSVSEIKEEEDIEDRLETASPNTETPQQQLPGEELGSGTETDEDEMDFEVEEEEEVQRHAEMERDSYENDTVIFEDFTQSSPDWMSLFTTEDPFIQSEGESAQQTVEVTTQLPTYTVRHDKARLQPNIRGQRVGLQGPPGLSGPAGPKGDKGYQGVMGRTGRTGYRGPVGPPGMPAIVVFKTSEEEWEAFKKLKGPPGPHGPPGDDGPIGPPGIPGKQGRKGVQGKIVVLDHRVCRVPRADPEKRGPQEGTLIQAHQVYLENRGPQATEERRAAKGSWGYQGEPGPQGNRGQKGDKGNKGVRGLTGVPGYIGHPGARGPHGFPGPSGPQVSVRQLIGVIKVKWAPEEQLDYRESLVLEAWLGFPASVALREPMGIQESLDPQGAKAKQGQKGDLGFKGDLGPPGPPGKQGSKGRKGPLGLEGLGGPTGPPGPPGYSGFDGIMGEQGKQGKDGLKGDRGPSGIQAVPGPRGDKGTPGVPGVTGPKGQKGFHGHLGNRGQDGPLGAAGPIGPKGMNGDTGPPGPKVSSLIYNEQVNVLASQCQKSIPDTLLHILHRDYLGRLEVLAFKDLLGRVEKLAAEEWKGHQESQGEEVRWAWLDHRDTEDLLVFRVTLDHGEKLGPVAFQVTQGNMVQLAPLEFQVTQDQEEFWDQRELLVSMVRRVQLDRRDLRGQLDRKAYLETRGTLDLLDKRGQRELKETEVTKGHREQRGHQGNRVNQVPEVHQADLDSLDQVETLGQQGPKAIRGSRDTLELMVRKENPVFLVSKERWGLWERWGSLAFQVLKVDLDLVVLQVFQELKEFKGQREKEPSLEGKETKELLEKLEQKAHWVDQDLLDHLENPA</sequence>
<feature type="compositionally biased region" description="Polar residues" evidence="1">
    <location>
        <begin position="225"/>
        <end position="248"/>
    </location>
</feature>
<dbReference type="PANTHER" id="PTHR24023">
    <property type="entry name" value="COLLAGEN ALPHA"/>
    <property type="match status" value="1"/>
</dbReference>
<keyword evidence="2" id="KW-0732">Signal</keyword>
<feature type="chain" id="PRO_5026073726" evidence="2">
    <location>
        <begin position="20"/>
        <end position="1187"/>
    </location>
</feature>
<dbReference type="Pfam" id="PF01391">
    <property type="entry name" value="Collagen"/>
    <property type="match status" value="2"/>
</dbReference>
<dbReference type="PANTHER" id="PTHR24023:SF1112">
    <property type="entry name" value="COL_CUTICLE_N DOMAIN-CONTAINING PROTEIN-RELATED"/>
    <property type="match status" value="1"/>
</dbReference>
<feature type="region of interest" description="Disordered" evidence="1">
    <location>
        <begin position="258"/>
        <end position="277"/>
    </location>
</feature>
<feature type="compositionally biased region" description="Polar residues" evidence="1">
    <location>
        <begin position="124"/>
        <end position="143"/>
    </location>
</feature>
<feature type="region of interest" description="Disordered" evidence="1">
    <location>
        <begin position="333"/>
        <end position="412"/>
    </location>
</feature>
<protein>
    <submittedName>
        <fullName evidence="3">Uncharacterized protein</fullName>
    </submittedName>
</protein>
<dbReference type="GO" id="GO:0005615">
    <property type="term" value="C:extracellular space"/>
    <property type="evidence" value="ECO:0007669"/>
    <property type="project" value="TreeGrafter"/>
</dbReference>
<feature type="region of interest" description="Disordered" evidence="1">
    <location>
        <begin position="538"/>
        <end position="570"/>
    </location>
</feature>
<dbReference type="InterPro" id="IPR008160">
    <property type="entry name" value="Collagen"/>
</dbReference>
<feature type="compositionally biased region" description="Polar residues" evidence="1">
    <location>
        <begin position="58"/>
        <end position="71"/>
    </location>
</feature>
<feature type="compositionally biased region" description="Basic and acidic residues" evidence="1">
    <location>
        <begin position="93"/>
        <end position="122"/>
    </location>
</feature>
<feature type="compositionally biased region" description="Low complexity" evidence="1">
    <location>
        <begin position="734"/>
        <end position="747"/>
    </location>
</feature>
<evidence type="ECO:0000256" key="2">
    <source>
        <dbReference type="SAM" id="SignalP"/>
    </source>
</evidence>
<evidence type="ECO:0000313" key="4">
    <source>
        <dbReference type="Proteomes" id="UP000424527"/>
    </source>
</evidence>
<accession>A0A6G0ISC7</accession>
<feature type="compositionally biased region" description="Low complexity" evidence="1">
    <location>
        <begin position="821"/>
        <end position="833"/>
    </location>
</feature>
<evidence type="ECO:0000256" key="1">
    <source>
        <dbReference type="SAM" id="MobiDB-lite"/>
    </source>
</evidence>
<dbReference type="GO" id="GO:0030198">
    <property type="term" value="P:extracellular matrix organization"/>
    <property type="evidence" value="ECO:0007669"/>
    <property type="project" value="TreeGrafter"/>
</dbReference>
<organism evidence="3 4">
    <name type="scientific">Larimichthys crocea</name>
    <name type="common">Large yellow croaker</name>
    <name type="synonym">Pseudosciaena crocea</name>
    <dbReference type="NCBI Taxonomy" id="215358"/>
    <lineage>
        <taxon>Eukaryota</taxon>
        <taxon>Metazoa</taxon>
        <taxon>Chordata</taxon>
        <taxon>Craniata</taxon>
        <taxon>Vertebrata</taxon>
        <taxon>Euteleostomi</taxon>
        <taxon>Actinopterygii</taxon>
        <taxon>Neopterygii</taxon>
        <taxon>Teleostei</taxon>
        <taxon>Neoteleostei</taxon>
        <taxon>Acanthomorphata</taxon>
        <taxon>Eupercaria</taxon>
        <taxon>Sciaenidae</taxon>
        <taxon>Larimichthys</taxon>
    </lineage>
</organism>
<feature type="compositionally biased region" description="Basic and acidic residues" evidence="1">
    <location>
        <begin position="403"/>
        <end position="412"/>
    </location>
</feature>
<keyword evidence="4" id="KW-1185">Reference proteome</keyword>
<dbReference type="Gene3D" id="1.20.5.320">
    <property type="entry name" value="6-Phosphogluconate Dehydrogenase, domain 3"/>
    <property type="match status" value="1"/>
</dbReference>
<feature type="region of interest" description="Disordered" evidence="1">
    <location>
        <begin position="610"/>
        <end position="647"/>
    </location>
</feature>
<reference evidence="3 4" key="1">
    <citation type="submission" date="2019-07" db="EMBL/GenBank/DDBJ databases">
        <title>Chromosome genome assembly for large yellow croaker.</title>
        <authorList>
            <person name="Xiao S."/>
        </authorList>
    </citation>
    <scope>NUCLEOTIDE SEQUENCE [LARGE SCALE GENOMIC DNA]</scope>
    <source>
        <strain evidence="3">JMULYC20181020</strain>
        <tissue evidence="3">Muscle</tissue>
    </source>
</reference>
<dbReference type="EMBL" id="REGW02000007">
    <property type="protein sequence ID" value="KAE8294183.1"/>
    <property type="molecule type" value="Genomic_DNA"/>
</dbReference>
<feature type="signal peptide" evidence="2">
    <location>
        <begin position="1"/>
        <end position="19"/>
    </location>
</feature>
<dbReference type="GO" id="GO:0030020">
    <property type="term" value="F:extracellular matrix structural constituent conferring tensile strength"/>
    <property type="evidence" value="ECO:0007669"/>
    <property type="project" value="TreeGrafter"/>
</dbReference>
<feature type="compositionally biased region" description="Polar residues" evidence="1">
    <location>
        <begin position="366"/>
        <end position="377"/>
    </location>
</feature>
<dbReference type="AlphaFoldDB" id="A0A6G0ISC7"/>
<feature type="compositionally biased region" description="Acidic residues" evidence="1">
    <location>
        <begin position="387"/>
        <end position="402"/>
    </location>
</feature>
<name>A0A6G0ISC7_LARCR</name>
<proteinExistence type="predicted"/>
<gene>
    <name evidence="3" type="ORF">D5F01_LYC07131</name>
</gene>
<evidence type="ECO:0000313" key="3">
    <source>
        <dbReference type="EMBL" id="KAE8294183.1"/>
    </source>
</evidence>
<feature type="compositionally biased region" description="Basic and acidic residues" evidence="1">
    <location>
        <begin position="794"/>
        <end position="804"/>
    </location>
</feature>
<feature type="region of interest" description="Disordered" evidence="1">
    <location>
        <begin position="199"/>
        <end position="251"/>
    </location>
</feature>
<dbReference type="InterPro" id="IPR050149">
    <property type="entry name" value="Collagen_superfamily"/>
</dbReference>
<comment type="caution">
    <text evidence="3">The sequence shown here is derived from an EMBL/GenBank/DDBJ whole genome shotgun (WGS) entry which is preliminary data.</text>
</comment>
<feature type="region of interest" description="Disordered" evidence="1">
    <location>
        <begin position="477"/>
        <end position="499"/>
    </location>
</feature>